<dbReference type="Proteomes" id="UP001164965">
    <property type="component" value="Chromosome"/>
</dbReference>
<accession>A0ABY6P3L8</accession>
<proteinExistence type="predicted"/>
<gene>
    <name evidence="2" type="ORF">RHODO2019_07580</name>
</gene>
<reference evidence="2" key="1">
    <citation type="submission" date="2022-10" db="EMBL/GenBank/DDBJ databases">
        <title>Rhodococcus sp.75.</title>
        <authorList>
            <person name="Sun M."/>
        </authorList>
    </citation>
    <scope>NUCLEOTIDE SEQUENCE</scope>
    <source>
        <strain evidence="2">75</strain>
    </source>
</reference>
<protein>
    <submittedName>
        <fullName evidence="2">Uncharacterized protein</fullName>
    </submittedName>
</protein>
<sequence>MDLTALGARLRSLARPRPLLVEVPGSTGLRWTVESQLRELGWVAVTSPTEADLLVVCGEPGPELAAAVDVVWDQLPTPRARVVVTDVARSGSDLSAARDRLADVAHQRRDVAGRGPGPQDQEMAPGGLDMAGRGGDRDGLVLDQLHPVWGPVLADWPAGLRLALVLQGDVVQEVGVHVLDRGVGGPDDELDPRAVAADEVGRVLAVLGWPAAAERARWVRDELAAGRDPGPRRDALVARVRRSGGVRAATTGLGLHHGVDAAHRVSGLLTVLAGTGATHALEHDREASLAALPALLPGLEVGAARLVVASLPLAPVAARAVTRG</sequence>
<name>A0ABY6P3L8_9NOCA</name>
<organism evidence="2 3">
    <name type="scientific">Rhodococcus antarcticus</name>
    <dbReference type="NCBI Taxonomy" id="2987751"/>
    <lineage>
        <taxon>Bacteria</taxon>
        <taxon>Bacillati</taxon>
        <taxon>Actinomycetota</taxon>
        <taxon>Actinomycetes</taxon>
        <taxon>Mycobacteriales</taxon>
        <taxon>Nocardiaceae</taxon>
        <taxon>Rhodococcus</taxon>
    </lineage>
</organism>
<evidence type="ECO:0000313" key="3">
    <source>
        <dbReference type="Proteomes" id="UP001164965"/>
    </source>
</evidence>
<keyword evidence="3" id="KW-1185">Reference proteome</keyword>
<dbReference type="RefSeq" id="WP_265384361.1">
    <property type="nucleotide sequence ID" value="NZ_CP110615.1"/>
</dbReference>
<evidence type="ECO:0000256" key="1">
    <source>
        <dbReference type="SAM" id="MobiDB-lite"/>
    </source>
</evidence>
<evidence type="ECO:0000313" key="2">
    <source>
        <dbReference type="EMBL" id="UZJ26257.1"/>
    </source>
</evidence>
<feature type="region of interest" description="Disordered" evidence="1">
    <location>
        <begin position="108"/>
        <end position="132"/>
    </location>
</feature>
<dbReference type="EMBL" id="CP110615">
    <property type="protein sequence ID" value="UZJ26257.1"/>
    <property type="molecule type" value="Genomic_DNA"/>
</dbReference>
<dbReference type="SUPFAM" id="SSF56770">
    <property type="entry name" value="HydA/Nqo6-like"/>
    <property type="match status" value="1"/>
</dbReference>